<feature type="transmembrane region" description="Helical" evidence="1">
    <location>
        <begin position="57"/>
        <end position="75"/>
    </location>
</feature>
<reference evidence="2 3" key="1">
    <citation type="submission" date="2017-02" db="EMBL/GenBank/DDBJ databases">
        <title>Whole genome sequencing of Rhodanobacter lindaniclasticus DSM 17932.</title>
        <authorList>
            <person name="Kumar S."/>
            <person name="Patil P."/>
            <person name="Patil P.B."/>
        </authorList>
    </citation>
    <scope>NUCLEOTIDE SEQUENCE [LARGE SCALE GENOMIC DNA]</scope>
    <source>
        <strain evidence="2 3">DSM 17932</strain>
    </source>
</reference>
<dbReference type="AlphaFoldDB" id="A0A4S3KPF9"/>
<feature type="transmembrane region" description="Helical" evidence="1">
    <location>
        <begin position="30"/>
        <end position="50"/>
    </location>
</feature>
<dbReference type="Proteomes" id="UP000306317">
    <property type="component" value="Unassembled WGS sequence"/>
</dbReference>
<dbReference type="OrthoDB" id="5958239at2"/>
<accession>A0A4S3KPF9</accession>
<gene>
    <name evidence="2" type="ORF">B1991_00670</name>
</gene>
<organism evidence="2 3">
    <name type="scientific">Rhodanobacter lindaniclasticus</name>
    <dbReference type="NCBI Taxonomy" id="75310"/>
    <lineage>
        <taxon>Bacteria</taxon>
        <taxon>Pseudomonadati</taxon>
        <taxon>Pseudomonadota</taxon>
        <taxon>Gammaproteobacteria</taxon>
        <taxon>Lysobacterales</taxon>
        <taxon>Rhodanobacteraceae</taxon>
        <taxon>Rhodanobacter</taxon>
    </lineage>
</organism>
<evidence type="ECO:0000256" key="1">
    <source>
        <dbReference type="SAM" id="Phobius"/>
    </source>
</evidence>
<evidence type="ECO:0000313" key="2">
    <source>
        <dbReference type="EMBL" id="THD09974.1"/>
    </source>
</evidence>
<keyword evidence="1" id="KW-0812">Transmembrane</keyword>
<dbReference type="RefSeq" id="WP_136256779.1">
    <property type="nucleotide sequence ID" value="NZ_MWIO01000003.1"/>
</dbReference>
<keyword evidence="1" id="KW-0472">Membrane</keyword>
<name>A0A4S3KPF9_9GAMM</name>
<evidence type="ECO:0000313" key="3">
    <source>
        <dbReference type="Proteomes" id="UP000306317"/>
    </source>
</evidence>
<keyword evidence="1" id="KW-1133">Transmembrane helix</keyword>
<dbReference type="EMBL" id="MWIO01000003">
    <property type="protein sequence ID" value="THD09974.1"/>
    <property type="molecule type" value="Genomic_DNA"/>
</dbReference>
<keyword evidence="3" id="KW-1185">Reference proteome</keyword>
<protein>
    <submittedName>
        <fullName evidence="2">Uncharacterized protein</fullName>
    </submittedName>
</protein>
<comment type="caution">
    <text evidence="2">The sequence shown here is derived from an EMBL/GenBank/DDBJ whole genome shotgun (WGS) entry which is preliminary data.</text>
</comment>
<proteinExistence type="predicted"/>
<sequence length="92" mass="10509">MGELLARATQGVDLDAPGAFWHVFLNLLNMVPWAAMFWWNLLFVAVGLLLGWWRRRVLEAVLWSWVLGPIGWVVILCKPRGKPPVKPPPIPR</sequence>